<dbReference type="Gene3D" id="3.40.630.30">
    <property type="match status" value="1"/>
</dbReference>
<proteinExistence type="predicted"/>
<name>A0AAE3LMW7_9BACI</name>
<evidence type="ECO:0000313" key="2">
    <source>
        <dbReference type="EMBL" id="MCU9613361.1"/>
    </source>
</evidence>
<dbReference type="EMBL" id="JAOUSF010000002">
    <property type="protein sequence ID" value="MCU9613361.1"/>
    <property type="molecule type" value="Genomic_DNA"/>
</dbReference>
<dbReference type="RefSeq" id="WP_263072569.1">
    <property type="nucleotide sequence ID" value="NZ_JAOUSF010000002.1"/>
</dbReference>
<dbReference type="Pfam" id="PF00583">
    <property type="entry name" value="Acetyltransf_1"/>
    <property type="match status" value="1"/>
</dbReference>
<evidence type="ECO:0000313" key="3">
    <source>
        <dbReference type="Proteomes" id="UP001209318"/>
    </source>
</evidence>
<dbReference type="PROSITE" id="PS51186">
    <property type="entry name" value="GNAT"/>
    <property type="match status" value="1"/>
</dbReference>
<comment type="caution">
    <text evidence="2">The sequence shown here is derived from an EMBL/GenBank/DDBJ whole genome shotgun (WGS) entry which is preliminary data.</text>
</comment>
<keyword evidence="3" id="KW-1185">Reference proteome</keyword>
<sequence>MKLKSVDRLKELEITLASENDAAQITELLKDTARWIQEKEIDQWRFLLNGGEDEEIKAAIKQEETFLITDKGNATATFTLYYTQNEWDQYVWGNHSNDAVYLHRLAVTRSLIGTNLGKDILHWVIQYLADKGKLYLRLDCVENNEKLNQFYQICGFEKVGSSHDHSLYEQPLQRKSFE</sequence>
<organism evidence="2 3">
    <name type="scientific">Perspicuibacillus lycopersici</name>
    <dbReference type="NCBI Taxonomy" id="1325689"/>
    <lineage>
        <taxon>Bacteria</taxon>
        <taxon>Bacillati</taxon>
        <taxon>Bacillota</taxon>
        <taxon>Bacilli</taxon>
        <taxon>Bacillales</taxon>
        <taxon>Bacillaceae</taxon>
        <taxon>Perspicuibacillus</taxon>
    </lineage>
</organism>
<protein>
    <submittedName>
        <fullName evidence="2">GNAT family N-acetyltransferase</fullName>
    </submittedName>
</protein>
<dbReference type="AlphaFoldDB" id="A0AAE3LMW7"/>
<dbReference type="InterPro" id="IPR016181">
    <property type="entry name" value="Acyl_CoA_acyltransferase"/>
</dbReference>
<accession>A0AAE3LMW7</accession>
<reference evidence="2" key="1">
    <citation type="submission" date="2022-10" db="EMBL/GenBank/DDBJ databases">
        <title>Description of Fervidibacillus gen. nov. in the family Fervidibacillaceae fam. nov. with two species, Fervidibacillus albus sp. nov., and Fervidibacillus halotolerans sp. nov., isolated from tidal flat sediments.</title>
        <authorList>
            <person name="Kwon K.K."/>
            <person name="Yang S.-H."/>
        </authorList>
    </citation>
    <scope>NUCLEOTIDE SEQUENCE</scope>
    <source>
        <strain evidence="2">JCM 19140</strain>
    </source>
</reference>
<feature type="domain" description="N-acetyltransferase" evidence="1">
    <location>
        <begin position="12"/>
        <end position="173"/>
    </location>
</feature>
<dbReference type="InterPro" id="IPR000182">
    <property type="entry name" value="GNAT_dom"/>
</dbReference>
<dbReference type="Proteomes" id="UP001209318">
    <property type="component" value="Unassembled WGS sequence"/>
</dbReference>
<gene>
    <name evidence="2" type="ORF">OEV98_07305</name>
</gene>
<evidence type="ECO:0000259" key="1">
    <source>
        <dbReference type="PROSITE" id="PS51186"/>
    </source>
</evidence>
<dbReference type="GO" id="GO:0016747">
    <property type="term" value="F:acyltransferase activity, transferring groups other than amino-acyl groups"/>
    <property type="evidence" value="ECO:0007669"/>
    <property type="project" value="InterPro"/>
</dbReference>
<dbReference type="SUPFAM" id="SSF55729">
    <property type="entry name" value="Acyl-CoA N-acyltransferases (Nat)"/>
    <property type="match status" value="1"/>
</dbReference>